<proteinExistence type="predicted"/>
<keyword evidence="3" id="KW-1185">Reference proteome</keyword>
<dbReference type="PANTHER" id="PTHR43173:SF12">
    <property type="entry name" value="PROTEIN KINASE SUPERFAMILY PROTEIN"/>
    <property type="match status" value="1"/>
</dbReference>
<feature type="domain" description="ABC1 atypical kinase-like" evidence="1">
    <location>
        <begin position="3"/>
        <end position="69"/>
    </location>
</feature>
<dbReference type="PANTHER" id="PTHR43173">
    <property type="entry name" value="ABC1 FAMILY PROTEIN"/>
    <property type="match status" value="1"/>
</dbReference>
<dbReference type="InterPro" id="IPR004147">
    <property type="entry name" value="ABC1_dom"/>
</dbReference>
<accession>A0ABQ7G7R3</accession>
<reference evidence="2" key="1">
    <citation type="submission" date="2017-08" db="EMBL/GenBank/DDBJ databases">
        <authorList>
            <person name="Polle J.E."/>
            <person name="Barry K."/>
            <person name="Cushman J."/>
            <person name="Schmutz J."/>
            <person name="Tran D."/>
            <person name="Hathwaick L.T."/>
            <person name="Yim W.C."/>
            <person name="Jenkins J."/>
            <person name="Mckie-Krisberg Z.M."/>
            <person name="Prochnik S."/>
            <person name="Lindquist E."/>
            <person name="Dockter R.B."/>
            <person name="Adam C."/>
            <person name="Molina H."/>
            <person name="Bunkerborg J."/>
            <person name="Jin E."/>
            <person name="Buchheim M."/>
            <person name="Magnuson J."/>
        </authorList>
    </citation>
    <scope>NUCLEOTIDE SEQUENCE</scope>
    <source>
        <strain evidence="2">CCAP 19/18</strain>
    </source>
</reference>
<sequence>MVMAFGVQILLEGIFHTDPHPGNLMAAPDPAGDGMRVAILDWGQMKQLTHNERVRYALLVVAMASRDGDLLRATLAELGVRIENCDDSFAEVRC</sequence>
<dbReference type="Proteomes" id="UP000815325">
    <property type="component" value="Unassembled WGS sequence"/>
</dbReference>
<dbReference type="SUPFAM" id="SSF56112">
    <property type="entry name" value="Protein kinase-like (PK-like)"/>
    <property type="match status" value="1"/>
</dbReference>
<gene>
    <name evidence="2" type="ORF">DUNSADRAFT_14242</name>
</gene>
<evidence type="ECO:0000313" key="2">
    <source>
        <dbReference type="EMBL" id="KAF5830641.1"/>
    </source>
</evidence>
<dbReference type="EMBL" id="MU070021">
    <property type="protein sequence ID" value="KAF5830641.1"/>
    <property type="molecule type" value="Genomic_DNA"/>
</dbReference>
<dbReference type="Pfam" id="PF03109">
    <property type="entry name" value="ABC1"/>
    <property type="match status" value="1"/>
</dbReference>
<evidence type="ECO:0000259" key="1">
    <source>
        <dbReference type="Pfam" id="PF03109"/>
    </source>
</evidence>
<comment type="caution">
    <text evidence="2">The sequence shown here is derived from an EMBL/GenBank/DDBJ whole genome shotgun (WGS) entry which is preliminary data.</text>
</comment>
<name>A0ABQ7G7R3_DUNSA</name>
<dbReference type="InterPro" id="IPR051130">
    <property type="entry name" value="Mito_struct-func_regulator"/>
</dbReference>
<dbReference type="InterPro" id="IPR011009">
    <property type="entry name" value="Kinase-like_dom_sf"/>
</dbReference>
<protein>
    <recommendedName>
        <fullName evidence="1">ABC1 atypical kinase-like domain-containing protein</fullName>
    </recommendedName>
</protein>
<organism evidence="2 3">
    <name type="scientific">Dunaliella salina</name>
    <name type="common">Green alga</name>
    <name type="synonym">Protococcus salinus</name>
    <dbReference type="NCBI Taxonomy" id="3046"/>
    <lineage>
        <taxon>Eukaryota</taxon>
        <taxon>Viridiplantae</taxon>
        <taxon>Chlorophyta</taxon>
        <taxon>core chlorophytes</taxon>
        <taxon>Chlorophyceae</taxon>
        <taxon>CS clade</taxon>
        <taxon>Chlamydomonadales</taxon>
        <taxon>Dunaliellaceae</taxon>
        <taxon>Dunaliella</taxon>
    </lineage>
</organism>
<evidence type="ECO:0000313" key="3">
    <source>
        <dbReference type="Proteomes" id="UP000815325"/>
    </source>
</evidence>